<protein>
    <recommendedName>
        <fullName evidence="2">DUF1468 domain-containing protein</fullName>
    </recommendedName>
</protein>
<feature type="transmembrane region" description="Helical" evidence="1">
    <location>
        <begin position="119"/>
        <end position="135"/>
    </location>
</feature>
<evidence type="ECO:0000259" key="2">
    <source>
        <dbReference type="Pfam" id="PF07331"/>
    </source>
</evidence>
<feature type="transmembrane region" description="Helical" evidence="1">
    <location>
        <begin position="39"/>
        <end position="57"/>
    </location>
</feature>
<accession>A0A212JK99</accession>
<keyword evidence="1" id="KW-1133">Transmembrane helix</keyword>
<gene>
    <name evidence="3" type="ORF">KL86DPRO_11681</name>
</gene>
<feature type="transmembrane region" description="Helical" evidence="1">
    <location>
        <begin position="147"/>
        <end position="170"/>
    </location>
</feature>
<proteinExistence type="predicted"/>
<feature type="transmembrane region" description="Helical" evidence="1">
    <location>
        <begin position="7"/>
        <end position="27"/>
    </location>
</feature>
<evidence type="ECO:0000256" key="1">
    <source>
        <dbReference type="SAM" id="Phobius"/>
    </source>
</evidence>
<keyword evidence="1" id="KW-0812">Transmembrane</keyword>
<feature type="transmembrane region" description="Helical" evidence="1">
    <location>
        <begin position="95"/>
        <end position="113"/>
    </location>
</feature>
<dbReference type="EMBL" id="FLUQ01000001">
    <property type="protein sequence ID" value="SBV99864.1"/>
    <property type="molecule type" value="Genomic_DNA"/>
</dbReference>
<dbReference type="Pfam" id="PF07331">
    <property type="entry name" value="TctB"/>
    <property type="match status" value="1"/>
</dbReference>
<organism evidence="3">
    <name type="scientific">uncultured delta proteobacterium</name>
    <dbReference type="NCBI Taxonomy" id="34034"/>
    <lineage>
        <taxon>Bacteria</taxon>
        <taxon>Deltaproteobacteria</taxon>
        <taxon>environmental samples</taxon>
    </lineage>
</organism>
<keyword evidence="1" id="KW-0472">Membrane</keyword>
<dbReference type="InterPro" id="IPR009936">
    <property type="entry name" value="DUF1468"/>
</dbReference>
<reference evidence="3" key="1">
    <citation type="submission" date="2016-04" db="EMBL/GenBank/DDBJ databases">
        <authorList>
            <person name="Evans L.H."/>
            <person name="Alamgir A."/>
            <person name="Owens N."/>
            <person name="Weber N.D."/>
            <person name="Virtaneva K."/>
            <person name="Barbian K."/>
            <person name="Babar A."/>
            <person name="Rosenke K."/>
        </authorList>
    </citation>
    <scope>NUCLEOTIDE SEQUENCE</scope>
    <source>
        <strain evidence="3">86</strain>
    </source>
</reference>
<dbReference type="AlphaFoldDB" id="A0A212JK99"/>
<name>A0A212JK99_9DELT</name>
<feature type="domain" description="DUF1468" evidence="2">
    <location>
        <begin position="15"/>
        <end position="171"/>
    </location>
</feature>
<sequence length="176" mass="19695">MAINKPYMAFLGVLLAIDIAFLSQLLVDEADFQPMDAIHYGRIVVGIMTVVVLLLVAQELLRARKAALAGLKETMPGHAAELDEEQKRTKKLNNLLLLATFCAFFFYCMLFNIIGYYTTGFIVLIGYMSVLFYAQNGRLKGPDILKIVVIAVGTTAVLYLIFSVFFTLWLPRGILF</sequence>
<evidence type="ECO:0000313" key="3">
    <source>
        <dbReference type="EMBL" id="SBV99864.1"/>
    </source>
</evidence>